<evidence type="ECO:0000256" key="9">
    <source>
        <dbReference type="ARBA" id="ARBA00022679"/>
    </source>
</evidence>
<comment type="similarity">
    <text evidence="4">In the N-terminal section; belongs to the glycosyltransferase 51 family.</text>
</comment>
<evidence type="ECO:0000256" key="1">
    <source>
        <dbReference type="ARBA" id="ARBA00004236"/>
    </source>
</evidence>
<evidence type="ECO:0000256" key="14">
    <source>
        <dbReference type="ARBA" id="ARBA00023268"/>
    </source>
</evidence>
<keyword evidence="6" id="KW-0121">Carboxypeptidase</keyword>
<dbReference type="Proteomes" id="UP001597641">
    <property type="component" value="Unassembled WGS sequence"/>
</dbReference>
<evidence type="ECO:0000256" key="2">
    <source>
        <dbReference type="ARBA" id="ARBA00004752"/>
    </source>
</evidence>
<evidence type="ECO:0000259" key="21">
    <source>
        <dbReference type="Pfam" id="PF00912"/>
    </source>
</evidence>
<accession>A0ABW6C0C3</accession>
<dbReference type="InterPro" id="IPR012338">
    <property type="entry name" value="Beta-lactam/transpept-like"/>
</dbReference>
<dbReference type="PANTHER" id="PTHR32282">
    <property type="entry name" value="BINDING PROTEIN TRANSPEPTIDASE, PUTATIVE-RELATED"/>
    <property type="match status" value="1"/>
</dbReference>
<keyword evidence="23" id="KW-1185">Reference proteome</keyword>
<name>A0ABW6C0C3_9BACT</name>
<keyword evidence="14" id="KW-0511">Multifunctional enzyme</keyword>
<evidence type="ECO:0000256" key="8">
    <source>
        <dbReference type="ARBA" id="ARBA00022676"/>
    </source>
</evidence>
<evidence type="ECO:0000256" key="18">
    <source>
        <dbReference type="SAM" id="MobiDB-lite"/>
    </source>
</evidence>
<keyword evidence="5" id="KW-1003">Cell membrane</keyword>
<evidence type="ECO:0000256" key="6">
    <source>
        <dbReference type="ARBA" id="ARBA00022645"/>
    </source>
</evidence>
<dbReference type="Gene3D" id="1.10.3810.10">
    <property type="entry name" value="Biosynthetic peptidoglycan transglycosylase-like"/>
    <property type="match status" value="1"/>
</dbReference>
<keyword evidence="13 19" id="KW-0472">Membrane</keyword>
<keyword evidence="19" id="KW-1133">Transmembrane helix</keyword>
<dbReference type="InterPro" id="IPR050396">
    <property type="entry name" value="Glycosyltr_51/Transpeptidase"/>
</dbReference>
<feature type="domain" description="Penicillin-binding protein transpeptidase" evidence="20">
    <location>
        <begin position="475"/>
        <end position="709"/>
    </location>
</feature>
<evidence type="ECO:0000256" key="5">
    <source>
        <dbReference type="ARBA" id="ARBA00022475"/>
    </source>
</evidence>
<dbReference type="Pfam" id="PF00905">
    <property type="entry name" value="Transpeptidase"/>
    <property type="match status" value="1"/>
</dbReference>
<keyword evidence="15" id="KW-0961">Cell wall biogenesis/degradation</keyword>
<dbReference type="InterPro" id="IPR036950">
    <property type="entry name" value="PBP_transglycosylase"/>
</dbReference>
<dbReference type="Pfam" id="PF00912">
    <property type="entry name" value="Transgly"/>
    <property type="match status" value="1"/>
</dbReference>
<comment type="catalytic activity">
    <reaction evidence="16">
        <text>Preferential cleavage: (Ac)2-L-Lys-D-Ala-|-D-Ala. Also transpeptidation of peptidyl-alanyl moieties that are N-acyl substituents of D-alanine.</text>
        <dbReference type="EC" id="3.4.16.4"/>
    </reaction>
</comment>
<dbReference type="Gene3D" id="3.40.710.10">
    <property type="entry name" value="DD-peptidase/beta-lactamase superfamily"/>
    <property type="match status" value="2"/>
</dbReference>
<comment type="subcellular location">
    <subcellularLocation>
        <location evidence="1">Cell membrane</location>
    </subcellularLocation>
</comment>
<evidence type="ECO:0000256" key="15">
    <source>
        <dbReference type="ARBA" id="ARBA00023316"/>
    </source>
</evidence>
<evidence type="ECO:0000313" key="23">
    <source>
        <dbReference type="Proteomes" id="UP001597641"/>
    </source>
</evidence>
<evidence type="ECO:0000259" key="20">
    <source>
        <dbReference type="Pfam" id="PF00905"/>
    </source>
</evidence>
<keyword evidence="9" id="KW-0808">Transferase</keyword>
<evidence type="ECO:0000256" key="10">
    <source>
        <dbReference type="ARBA" id="ARBA00022801"/>
    </source>
</evidence>
<evidence type="ECO:0000256" key="12">
    <source>
        <dbReference type="ARBA" id="ARBA00022984"/>
    </source>
</evidence>
<dbReference type="SUPFAM" id="SSF56601">
    <property type="entry name" value="beta-lactamase/transpeptidase-like"/>
    <property type="match status" value="1"/>
</dbReference>
<dbReference type="InterPro" id="IPR001460">
    <property type="entry name" value="PCN-bd_Tpept"/>
</dbReference>
<organism evidence="22 23">
    <name type="scientific">Pontibacter toksunensis</name>
    <dbReference type="NCBI Taxonomy" id="1332631"/>
    <lineage>
        <taxon>Bacteria</taxon>
        <taxon>Pseudomonadati</taxon>
        <taxon>Bacteroidota</taxon>
        <taxon>Cytophagia</taxon>
        <taxon>Cytophagales</taxon>
        <taxon>Hymenobacteraceae</taxon>
        <taxon>Pontibacter</taxon>
    </lineage>
</organism>
<dbReference type="PANTHER" id="PTHR32282:SF11">
    <property type="entry name" value="PENICILLIN-BINDING PROTEIN 1B"/>
    <property type="match status" value="1"/>
</dbReference>
<proteinExistence type="inferred from homology"/>
<keyword evidence="11" id="KW-0133">Cell shape</keyword>
<evidence type="ECO:0000256" key="11">
    <source>
        <dbReference type="ARBA" id="ARBA00022960"/>
    </source>
</evidence>
<evidence type="ECO:0000256" key="7">
    <source>
        <dbReference type="ARBA" id="ARBA00022670"/>
    </source>
</evidence>
<dbReference type="EMBL" id="JBHUOX010000019">
    <property type="protein sequence ID" value="MFD3002697.1"/>
    <property type="molecule type" value="Genomic_DNA"/>
</dbReference>
<comment type="similarity">
    <text evidence="3">In the C-terminal section; belongs to the transpeptidase family.</text>
</comment>
<protein>
    <submittedName>
        <fullName evidence="22">Penicillin-binding protein 1A</fullName>
    </submittedName>
</protein>
<comment type="caution">
    <text evidence="22">The sequence shown here is derived from an EMBL/GenBank/DDBJ whole genome shotgun (WGS) entry which is preliminary data.</text>
</comment>
<keyword evidence="8" id="KW-0328">Glycosyltransferase</keyword>
<comment type="pathway">
    <text evidence="2">Cell wall biogenesis; peptidoglycan biosynthesis.</text>
</comment>
<dbReference type="RefSeq" id="WP_377488589.1">
    <property type="nucleotide sequence ID" value="NZ_JBHUOX010000019.1"/>
</dbReference>
<feature type="region of interest" description="Disordered" evidence="18">
    <location>
        <begin position="811"/>
        <end position="833"/>
    </location>
</feature>
<evidence type="ECO:0000256" key="4">
    <source>
        <dbReference type="ARBA" id="ARBA00007739"/>
    </source>
</evidence>
<dbReference type="InterPro" id="IPR001264">
    <property type="entry name" value="Glyco_trans_51"/>
</dbReference>
<evidence type="ECO:0000256" key="13">
    <source>
        <dbReference type="ARBA" id="ARBA00023136"/>
    </source>
</evidence>
<dbReference type="InterPro" id="IPR023346">
    <property type="entry name" value="Lysozyme-like_dom_sf"/>
</dbReference>
<evidence type="ECO:0000256" key="17">
    <source>
        <dbReference type="ARBA" id="ARBA00049902"/>
    </source>
</evidence>
<comment type="catalytic activity">
    <reaction evidence="17">
        <text>[GlcNAc-(1-&gt;4)-Mur2Ac(oyl-L-Ala-gamma-D-Glu-L-Lys-D-Ala-D-Ala)](n)-di-trans,octa-cis-undecaprenyl diphosphate + beta-D-GlcNAc-(1-&gt;4)-Mur2Ac(oyl-L-Ala-gamma-D-Glu-L-Lys-D-Ala-D-Ala)-di-trans,octa-cis-undecaprenyl diphosphate = [GlcNAc-(1-&gt;4)-Mur2Ac(oyl-L-Ala-gamma-D-Glu-L-Lys-D-Ala-D-Ala)](n+1)-di-trans,octa-cis-undecaprenyl diphosphate + di-trans,octa-cis-undecaprenyl diphosphate + H(+)</text>
        <dbReference type="Rhea" id="RHEA:23708"/>
        <dbReference type="Rhea" id="RHEA-COMP:9602"/>
        <dbReference type="Rhea" id="RHEA-COMP:9603"/>
        <dbReference type="ChEBI" id="CHEBI:15378"/>
        <dbReference type="ChEBI" id="CHEBI:58405"/>
        <dbReference type="ChEBI" id="CHEBI:60033"/>
        <dbReference type="ChEBI" id="CHEBI:78435"/>
        <dbReference type="EC" id="2.4.99.28"/>
    </reaction>
</comment>
<evidence type="ECO:0000313" key="22">
    <source>
        <dbReference type="EMBL" id="MFD3002697.1"/>
    </source>
</evidence>
<keyword evidence="10" id="KW-0378">Hydrolase</keyword>
<evidence type="ECO:0000256" key="3">
    <source>
        <dbReference type="ARBA" id="ARBA00007090"/>
    </source>
</evidence>
<feature type="domain" description="Glycosyl transferase family 51" evidence="21">
    <location>
        <begin position="122"/>
        <end position="297"/>
    </location>
</feature>
<keyword evidence="19" id="KW-0812">Transmembrane</keyword>
<evidence type="ECO:0000256" key="19">
    <source>
        <dbReference type="SAM" id="Phobius"/>
    </source>
</evidence>
<keyword evidence="12" id="KW-0573">Peptidoglycan synthesis</keyword>
<keyword evidence="7" id="KW-0645">Protease</keyword>
<evidence type="ECO:0000256" key="16">
    <source>
        <dbReference type="ARBA" id="ARBA00034000"/>
    </source>
</evidence>
<sequence>MRRLLKKLIKLVVYGLILPVTLFLKGQLHQFYLSQKPKFTRPYWERKRQRLREFNLKEAKFSDFNFLFRAAYKTGLYLLLFACIFYLTVFAGAYGHVPSKRELRSKQNNTASEVYSADGVLLGRYYIQDRTNVKFEDISPAAIDALIATEDVRFYEHSGVDIRSSFRVLIKSLLLQEESGGGSTLSQQLAKNMYPRQDYWLWDMPVNKMREIIIARKLEGIYSKQELLELYLNTVPMGGNLFGIERASRRFFNTSADSLKTEEAAVLVGMLKANTTYSPRLYPERSKQRRNVVLNQMAKYNYLSPAQADSLKQLPLTLNYRYTTHNDGLAPYFREQLRLELDKWASSRKKKNGDPYNLYTDGLKIYTTIDAGMQKHAERAVARRMSLLQKKFDAHWKGRAPWGNDATVVQNAMLRSDRYKKLKSAGLSDAEIKEKFRQPVTMTVYSWNGSKKEEMSPMDSLAYYERFLNTGLLSMEPGTGFIRAWVGGINHDVFKYDHVRAQRQVGSTFKPILYAAALEKGIPPCTYFPNELQTYPEYDDWSPQNATGQYGGEYTMRGALAHSVNTISAQLIMRTGVDRTVDMAHQFGIQSKLPEVPSIALGTADISLMEMVSAYASFASRGKQVNPVYIQKITDRNGNVLREHRGNEETKRALSPTNAAIMLHLMEGVVEEGSARRLRSEFGLRMDIAGKTGTSQEHADGWFIGITPKLVTGVWVGAESPKVRFRTLALGQGSNTALPIWGDFMKRIALDPAYPGFMKSQFEPLPPRLQERLSCESFRAEPPPQNFFDRVLDNVADKAVKTYEEWKEQLKKRREERKKEKEDKKDRKKKDRD</sequence>
<gene>
    <name evidence="22" type="ORF">ACFS7Z_20165</name>
</gene>
<feature type="transmembrane region" description="Helical" evidence="19">
    <location>
        <begin position="76"/>
        <end position="97"/>
    </location>
</feature>
<reference evidence="23" key="1">
    <citation type="journal article" date="2019" name="Int. J. Syst. Evol. Microbiol.">
        <title>The Global Catalogue of Microorganisms (GCM) 10K type strain sequencing project: providing services to taxonomists for standard genome sequencing and annotation.</title>
        <authorList>
            <consortium name="The Broad Institute Genomics Platform"/>
            <consortium name="The Broad Institute Genome Sequencing Center for Infectious Disease"/>
            <person name="Wu L."/>
            <person name="Ma J."/>
        </authorList>
    </citation>
    <scope>NUCLEOTIDE SEQUENCE [LARGE SCALE GENOMIC DNA]</scope>
    <source>
        <strain evidence="23">KCTC 23984</strain>
    </source>
</reference>
<dbReference type="SUPFAM" id="SSF53955">
    <property type="entry name" value="Lysozyme-like"/>
    <property type="match status" value="1"/>
</dbReference>